<accession>A0A0P8DW17</accession>
<evidence type="ECO:0000313" key="3">
    <source>
        <dbReference type="Proteomes" id="UP000050360"/>
    </source>
</evidence>
<proteinExistence type="predicted"/>
<keyword evidence="1" id="KW-0812">Transmembrane</keyword>
<protein>
    <submittedName>
        <fullName evidence="2">Uncharacterized protein</fullName>
    </submittedName>
</protein>
<sequence>MITLDNILENIIAEIIVLILSFIAAIFLPKLIKKDKDEKPIVKYDPLSIAIFFELIIISNLILNLSFWKNSDLTVFLTLVLIVLGYLIIYIYNEQCPSCKKFIRAKKKIDDKIIRKFKRERKYQPMEITLYSNGNVWKKKPIGKEKTRTENWITKQEFYGCCYCGHKWDSGLLDVNLDEKTRPENKVIQTDKKDPNQFY</sequence>
<organism evidence="2 3">
    <name type="scientific">Candidatus Methanoperedens nitratireducens</name>
    <dbReference type="NCBI Taxonomy" id="1392998"/>
    <lineage>
        <taxon>Archaea</taxon>
        <taxon>Methanobacteriati</taxon>
        <taxon>Methanobacteriota</taxon>
        <taxon>Stenosarchaea group</taxon>
        <taxon>Methanomicrobia</taxon>
        <taxon>Methanosarcinales</taxon>
        <taxon>ANME-2 cluster</taxon>
        <taxon>Candidatus Methanoperedentaceae</taxon>
        <taxon>Candidatus Methanoperedens</taxon>
    </lineage>
</organism>
<keyword evidence="1" id="KW-0472">Membrane</keyword>
<feature type="transmembrane region" description="Helical" evidence="1">
    <location>
        <begin position="73"/>
        <end position="92"/>
    </location>
</feature>
<feature type="transmembrane region" description="Helical" evidence="1">
    <location>
        <begin position="44"/>
        <end position="67"/>
    </location>
</feature>
<keyword evidence="1" id="KW-1133">Transmembrane helix</keyword>
<evidence type="ECO:0000256" key="1">
    <source>
        <dbReference type="SAM" id="Phobius"/>
    </source>
</evidence>
<dbReference type="AlphaFoldDB" id="A0A0P8DW17"/>
<evidence type="ECO:0000313" key="2">
    <source>
        <dbReference type="EMBL" id="KPQ41755.1"/>
    </source>
</evidence>
<dbReference type="Proteomes" id="UP000050360">
    <property type="component" value="Unassembled WGS sequence"/>
</dbReference>
<name>A0A0P8DW17_9EURY</name>
<comment type="caution">
    <text evidence="2">The sequence shown here is derived from an EMBL/GenBank/DDBJ whole genome shotgun (WGS) entry which is preliminary data.</text>
</comment>
<dbReference type="EMBL" id="LKCM01000310">
    <property type="protein sequence ID" value="KPQ41755.1"/>
    <property type="molecule type" value="Genomic_DNA"/>
</dbReference>
<feature type="transmembrane region" description="Helical" evidence="1">
    <location>
        <begin position="12"/>
        <end position="32"/>
    </location>
</feature>
<reference evidence="2 3" key="1">
    <citation type="submission" date="2015-09" db="EMBL/GenBank/DDBJ databases">
        <title>A metagenomics-based metabolic model of nitrate-dependent anaerobic oxidation of methane by Methanoperedens-like archaea.</title>
        <authorList>
            <person name="Arshad A."/>
            <person name="Speth D.R."/>
            <person name="De Graaf R.M."/>
            <person name="Op Den Camp H.J."/>
            <person name="Jetten M.S."/>
            <person name="Welte C.U."/>
        </authorList>
    </citation>
    <scope>NUCLEOTIDE SEQUENCE [LARGE SCALE GENOMIC DNA]</scope>
</reference>
<gene>
    <name evidence="2" type="ORF">MPEBLZ_03720</name>
</gene>